<sequence length="401" mass="43417">MAVVGTETAFEVLARVAEEERRGRRIVSFCIGEPDFPTPEAVKEAGIEAIRRNETHYSPSAGIRPLREAVAAEIARTRGVPTDPEEVVIAPGAKPILFHSLMAIAGPGDEVVYPNPGFPIYESVIRLAGATPVPLPLREEAAFSFTAEDLATRVGPRTAMVIVNSPHNPTGSVASPEALAELVRLARRHDFWILSDEIYSRILYEGEHRSPHALPGAKERTIVVDGFSKTYAMTGWRIGYGVMPRTLAGDVARLVTNAESCTATFTQHAALAALTGDQEPARRMVEAFRARRDRIVEGLNAIPGIRCLRPQGAFYVFPNVTGLVQARGLASARELQEALLTEAGVAVLSRSAFGTPAGDEDQQYVRLSYATSLEQIDEGLRRLEAYARGGAGRPGGRAWPE</sequence>
<evidence type="ECO:0000256" key="4">
    <source>
        <dbReference type="ARBA" id="ARBA00022679"/>
    </source>
</evidence>
<dbReference type="PATRIC" id="fig|1555112.3.peg.2879"/>
<dbReference type="GO" id="GO:0008483">
    <property type="term" value="F:transaminase activity"/>
    <property type="evidence" value="ECO:0007669"/>
    <property type="project" value="UniProtKB-KW"/>
</dbReference>
<keyword evidence="4 6" id="KW-0808">Transferase</keyword>
<dbReference type="InterPro" id="IPR004838">
    <property type="entry name" value="NHTrfase_class1_PyrdxlP-BS"/>
</dbReference>
<gene>
    <name evidence="8" type="ORF">LIP_2835</name>
</gene>
<dbReference type="SUPFAM" id="SSF53383">
    <property type="entry name" value="PLP-dependent transferases"/>
    <property type="match status" value="1"/>
</dbReference>
<dbReference type="KEGG" id="lpil:LIP_2835"/>
<name>A0A0K2SPD2_LIMPI</name>
<reference evidence="9" key="1">
    <citation type="submission" date="2015-07" db="EMBL/GenBank/DDBJ databases">
        <title>Complete genome sequence and phylogenetic analysis of Limnochorda pilosa.</title>
        <authorList>
            <person name="Watanabe M."/>
            <person name="Kojima H."/>
            <person name="Fukui M."/>
        </authorList>
    </citation>
    <scope>NUCLEOTIDE SEQUENCE [LARGE SCALE GENOMIC DNA]</scope>
    <source>
        <strain evidence="9">HC45</strain>
    </source>
</reference>
<dbReference type="InterPro" id="IPR050596">
    <property type="entry name" value="AspAT/PAT-like"/>
</dbReference>
<evidence type="ECO:0000256" key="6">
    <source>
        <dbReference type="RuleBase" id="RU000481"/>
    </source>
</evidence>
<comment type="cofactor">
    <cofactor evidence="1 6">
        <name>pyridoxal 5'-phosphate</name>
        <dbReference type="ChEBI" id="CHEBI:597326"/>
    </cofactor>
</comment>
<dbReference type="GO" id="GO:0006520">
    <property type="term" value="P:amino acid metabolic process"/>
    <property type="evidence" value="ECO:0007669"/>
    <property type="project" value="InterPro"/>
</dbReference>
<organism evidence="8 9">
    <name type="scientific">Limnochorda pilosa</name>
    <dbReference type="NCBI Taxonomy" id="1555112"/>
    <lineage>
        <taxon>Bacteria</taxon>
        <taxon>Bacillati</taxon>
        <taxon>Bacillota</taxon>
        <taxon>Limnochordia</taxon>
        <taxon>Limnochordales</taxon>
        <taxon>Limnochordaceae</taxon>
        <taxon>Limnochorda</taxon>
    </lineage>
</organism>
<dbReference type="EMBL" id="AP014924">
    <property type="protein sequence ID" value="BAS28664.1"/>
    <property type="molecule type" value="Genomic_DNA"/>
</dbReference>
<dbReference type="PROSITE" id="PS00105">
    <property type="entry name" value="AA_TRANSFER_CLASS_1"/>
    <property type="match status" value="1"/>
</dbReference>
<evidence type="ECO:0000256" key="5">
    <source>
        <dbReference type="ARBA" id="ARBA00022898"/>
    </source>
</evidence>
<dbReference type="PANTHER" id="PTHR46383:SF1">
    <property type="entry name" value="ASPARTATE AMINOTRANSFERASE"/>
    <property type="match status" value="1"/>
</dbReference>
<keyword evidence="3 6" id="KW-0032">Aminotransferase</keyword>
<feature type="domain" description="Aminotransferase class I/classII large" evidence="7">
    <location>
        <begin position="26"/>
        <end position="383"/>
    </location>
</feature>
<dbReference type="Proteomes" id="UP000065807">
    <property type="component" value="Chromosome"/>
</dbReference>
<dbReference type="FunFam" id="3.40.640.10:FF:000033">
    <property type="entry name" value="Aspartate aminotransferase"/>
    <property type="match status" value="1"/>
</dbReference>
<dbReference type="EC" id="2.6.1.-" evidence="6"/>
<evidence type="ECO:0000256" key="3">
    <source>
        <dbReference type="ARBA" id="ARBA00022576"/>
    </source>
</evidence>
<dbReference type="GO" id="GO:0030170">
    <property type="term" value="F:pyridoxal phosphate binding"/>
    <property type="evidence" value="ECO:0007669"/>
    <property type="project" value="InterPro"/>
</dbReference>
<proteinExistence type="inferred from homology"/>
<dbReference type="AlphaFoldDB" id="A0A0K2SPD2"/>
<dbReference type="InterPro" id="IPR015421">
    <property type="entry name" value="PyrdxlP-dep_Trfase_major"/>
</dbReference>
<comment type="similarity">
    <text evidence="2 6">Belongs to the class-I pyridoxal-phosphate-dependent aminotransferase family.</text>
</comment>
<dbReference type="Gene3D" id="3.90.1150.10">
    <property type="entry name" value="Aspartate Aminotransferase, domain 1"/>
    <property type="match status" value="1"/>
</dbReference>
<evidence type="ECO:0000259" key="7">
    <source>
        <dbReference type="Pfam" id="PF00155"/>
    </source>
</evidence>
<dbReference type="Gene3D" id="3.40.640.10">
    <property type="entry name" value="Type I PLP-dependent aspartate aminotransferase-like (Major domain)"/>
    <property type="match status" value="1"/>
</dbReference>
<evidence type="ECO:0000313" key="9">
    <source>
        <dbReference type="Proteomes" id="UP000065807"/>
    </source>
</evidence>
<dbReference type="Pfam" id="PF00155">
    <property type="entry name" value="Aminotran_1_2"/>
    <property type="match status" value="1"/>
</dbReference>
<keyword evidence="9" id="KW-1185">Reference proteome</keyword>
<evidence type="ECO:0000313" key="8">
    <source>
        <dbReference type="EMBL" id="BAS28664.1"/>
    </source>
</evidence>
<dbReference type="InterPro" id="IPR015424">
    <property type="entry name" value="PyrdxlP-dep_Trfase"/>
</dbReference>
<dbReference type="InterPro" id="IPR015422">
    <property type="entry name" value="PyrdxlP-dep_Trfase_small"/>
</dbReference>
<evidence type="ECO:0000256" key="2">
    <source>
        <dbReference type="ARBA" id="ARBA00007441"/>
    </source>
</evidence>
<evidence type="ECO:0000256" key="1">
    <source>
        <dbReference type="ARBA" id="ARBA00001933"/>
    </source>
</evidence>
<keyword evidence="5" id="KW-0663">Pyridoxal phosphate</keyword>
<dbReference type="STRING" id="1555112.LIP_2835"/>
<dbReference type="CDD" id="cd00609">
    <property type="entry name" value="AAT_like"/>
    <property type="match status" value="1"/>
</dbReference>
<reference evidence="9" key="2">
    <citation type="journal article" date="2016" name="Int. J. Syst. Evol. Microbiol.">
        <title>Complete genome sequence and cell structure of Limnochorda pilosa, a Gram-negative spore-former within the phylum Firmicutes.</title>
        <authorList>
            <person name="Watanabe M."/>
            <person name="Kojima H."/>
            <person name="Fukui M."/>
        </authorList>
    </citation>
    <scope>NUCLEOTIDE SEQUENCE [LARGE SCALE GENOMIC DNA]</scope>
    <source>
        <strain evidence="9">HC45</strain>
    </source>
</reference>
<dbReference type="InterPro" id="IPR004839">
    <property type="entry name" value="Aminotransferase_I/II_large"/>
</dbReference>
<protein>
    <recommendedName>
        <fullName evidence="6">Aminotransferase</fullName>
        <ecNumber evidence="6">2.6.1.-</ecNumber>
    </recommendedName>
</protein>
<accession>A0A0K2SPD2</accession>
<dbReference type="PANTHER" id="PTHR46383">
    <property type="entry name" value="ASPARTATE AMINOTRANSFERASE"/>
    <property type="match status" value="1"/>
</dbReference>